<evidence type="ECO:0000256" key="1">
    <source>
        <dbReference type="SAM" id="Phobius"/>
    </source>
</evidence>
<dbReference type="EMBL" id="BK032820">
    <property type="protein sequence ID" value="DAF62131.1"/>
    <property type="molecule type" value="Genomic_DNA"/>
</dbReference>
<evidence type="ECO:0000313" key="2">
    <source>
        <dbReference type="EMBL" id="DAF62131.1"/>
    </source>
</evidence>
<keyword evidence="1" id="KW-0812">Transmembrane</keyword>
<proteinExistence type="predicted"/>
<protein>
    <submittedName>
        <fullName evidence="2">Uncharacterized protein</fullName>
    </submittedName>
</protein>
<accession>A0A8S5TGH7</accession>
<feature type="transmembrane region" description="Helical" evidence="1">
    <location>
        <begin position="6"/>
        <end position="26"/>
    </location>
</feature>
<sequence>MPRVALWIFFMIQIYQIHFVNSISFFDKIYF</sequence>
<name>A0A8S5TGH7_9CAUD</name>
<keyword evidence="1" id="KW-1133">Transmembrane helix</keyword>
<organism evidence="2">
    <name type="scientific">Siphoviridae sp. ctHNg1</name>
    <dbReference type="NCBI Taxonomy" id="2827828"/>
    <lineage>
        <taxon>Viruses</taxon>
        <taxon>Duplodnaviria</taxon>
        <taxon>Heunggongvirae</taxon>
        <taxon>Uroviricota</taxon>
        <taxon>Caudoviricetes</taxon>
    </lineage>
</organism>
<reference evidence="2" key="1">
    <citation type="journal article" date="2021" name="Proc. Natl. Acad. Sci. U.S.A.">
        <title>A Catalog of Tens of Thousands of Viruses from Human Metagenomes Reveals Hidden Associations with Chronic Diseases.</title>
        <authorList>
            <person name="Tisza M.J."/>
            <person name="Buck C.B."/>
        </authorList>
    </citation>
    <scope>NUCLEOTIDE SEQUENCE</scope>
    <source>
        <strain evidence="2">CtHNg1</strain>
    </source>
</reference>
<keyword evidence="1" id="KW-0472">Membrane</keyword>